<feature type="domain" description="HNH" evidence="1">
    <location>
        <begin position="148"/>
        <end position="182"/>
    </location>
</feature>
<reference evidence="2" key="1">
    <citation type="journal article" date="2014" name="Int. J. Syst. Evol. Microbiol.">
        <title>Complete genome sequence of Corynebacterium casei LMG S-19264T (=DSM 44701T), isolated from a smear-ripened cheese.</title>
        <authorList>
            <consortium name="US DOE Joint Genome Institute (JGI-PGF)"/>
            <person name="Walter F."/>
            <person name="Albersmeier A."/>
            <person name="Kalinowski J."/>
            <person name="Ruckert C."/>
        </authorList>
    </citation>
    <scope>NUCLEOTIDE SEQUENCE</scope>
    <source>
        <strain evidence="2">CGMCC 1.14988</strain>
    </source>
</reference>
<evidence type="ECO:0000259" key="1">
    <source>
        <dbReference type="Pfam" id="PF01844"/>
    </source>
</evidence>
<dbReference type="GO" id="GO:0003676">
    <property type="term" value="F:nucleic acid binding"/>
    <property type="evidence" value="ECO:0007669"/>
    <property type="project" value="InterPro"/>
</dbReference>
<dbReference type="InterPro" id="IPR002711">
    <property type="entry name" value="HNH"/>
</dbReference>
<sequence>MLADRGRGQDTGVASYTTFSFEAAVVGDGDDGYPDELARLAAALSQDDAEVVREASDAVRIRRWPLPPLPLHRPPVASRGRSGDASPVTIAAMFARDGYRCRYCGTRTVAREALEAMAAAAMRFGPDVFPRAPGWRMDGTHPAFYWQYATDDHLLAASVGGPADDLDNLVSACWPCNVRKGNATLEQLGWGPPLPPRHDLDGWDGLVSRVDGLSRRAAERRAVAADVLSSIADRRRSVRTAVSGDVWRRNTRGAYATRRIDGSPPSWEARNGRWRVVRVAEDPRTYDLERRTDDRWVYFGVFRSSDRALRIAAEVDIADGIRPEVLPGDFRPR</sequence>
<dbReference type="Pfam" id="PF01844">
    <property type="entry name" value="HNH"/>
    <property type="match status" value="1"/>
</dbReference>
<dbReference type="Proteomes" id="UP000650511">
    <property type="component" value="Unassembled WGS sequence"/>
</dbReference>
<reference evidence="2" key="2">
    <citation type="submission" date="2020-09" db="EMBL/GenBank/DDBJ databases">
        <authorList>
            <person name="Sun Q."/>
            <person name="Zhou Y."/>
        </authorList>
    </citation>
    <scope>NUCLEOTIDE SEQUENCE</scope>
    <source>
        <strain evidence="2">CGMCC 1.14988</strain>
    </source>
</reference>
<comment type="caution">
    <text evidence="2">The sequence shown here is derived from an EMBL/GenBank/DDBJ whole genome shotgun (WGS) entry which is preliminary data.</text>
</comment>
<dbReference type="InterPro" id="IPR003615">
    <property type="entry name" value="HNH_nuc"/>
</dbReference>
<dbReference type="CDD" id="cd00085">
    <property type="entry name" value="HNHc"/>
    <property type="match status" value="1"/>
</dbReference>
<dbReference type="EMBL" id="BMHA01000007">
    <property type="protein sequence ID" value="GGI07043.1"/>
    <property type="molecule type" value="Genomic_DNA"/>
</dbReference>
<dbReference type="InterPro" id="IPR052892">
    <property type="entry name" value="NA-targeting_endonuclease"/>
</dbReference>
<accession>A0A8J3AF72</accession>
<organism evidence="2 3">
    <name type="scientific">Egicoccus halophilus</name>
    <dbReference type="NCBI Taxonomy" id="1670830"/>
    <lineage>
        <taxon>Bacteria</taxon>
        <taxon>Bacillati</taxon>
        <taxon>Actinomycetota</taxon>
        <taxon>Nitriliruptoria</taxon>
        <taxon>Egicoccales</taxon>
        <taxon>Egicoccaceae</taxon>
        <taxon>Egicoccus</taxon>
    </lineage>
</organism>
<evidence type="ECO:0000313" key="2">
    <source>
        <dbReference type="EMBL" id="GGI07043.1"/>
    </source>
</evidence>
<dbReference type="GO" id="GO:0004519">
    <property type="term" value="F:endonuclease activity"/>
    <property type="evidence" value="ECO:0007669"/>
    <property type="project" value="InterPro"/>
</dbReference>
<dbReference type="GO" id="GO:0008270">
    <property type="term" value="F:zinc ion binding"/>
    <property type="evidence" value="ECO:0007669"/>
    <property type="project" value="InterPro"/>
</dbReference>
<gene>
    <name evidence="2" type="ORF">GCM10011354_22120</name>
</gene>
<name>A0A8J3AF72_9ACTN</name>
<dbReference type="Gene3D" id="1.10.30.50">
    <property type="match status" value="1"/>
</dbReference>
<proteinExistence type="predicted"/>
<keyword evidence="3" id="KW-1185">Reference proteome</keyword>
<dbReference type="PANTHER" id="PTHR33877">
    <property type="entry name" value="SLL1193 PROTEIN"/>
    <property type="match status" value="1"/>
</dbReference>
<dbReference type="AlphaFoldDB" id="A0A8J3AF72"/>
<evidence type="ECO:0000313" key="3">
    <source>
        <dbReference type="Proteomes" id="UP000650511"/>
    </source>
</evidence>
<dbReference type="PANTHER" id="PTHR33877:SF2">
    <property type="entry name" value="OS07G0170200 PROTEIN"/>
    <property type="match status" value="1"/>
</dbReference>
<protein>
    <recommendedName>
        <fullName evidence="1">HNH domain-containing protein</fullName>
    </recommendedName>
</protein>